<feature type="region of interest" description="Disordered" evidence="1">
    <location>
        <begin position="82"/>
        <end position="109"/>
    </location>
</feature>
<protein>
    <submittedName>
        <fullName evidence="2">Uncharacterized protein</fullName>
    </submittedName>
</protein>
<keyword evidence="3" id="KW-1185">Reference proteome</keyword>
<dbReference type="Proteomes" id="UP000644699">
    <property type="component" value="Unassembled WGS sequence"/>
</dbReference>
<evidence type="ECO:0000313" key="3">
    <source>
        <dbReference type="Proteomes" id="UP000644699"/>
    </source>
</evidence>
<reference evidence="2" key="2">
    <citation type="submission" date="2020-09" db="EMBL/GenBank/DDBJ databases">
        <authorList>
            <person name="Sun Q."/>
            <person name="Zhou Y."/>
        </authorList>
    </citation>
    <scope>NUCLEOTIDE SEQUENCE</scope>
    <source>
        <strain evidence="2">CGMCC 1.15367</strain>
    </source>
</reference>
<gene>
    <name evidence="2" type="ORF">GCM10011390_21930</name>
</gene>
<dbReference type="AlphaFoldDB" id="A0A916ZM47"/>
<comment type="caution">
    <text evidence="2">The sequence shown here is derived from an EMBL/GenBank/DDBJ whole genome shotgun (WGS) entry which is preliminary data.</text>
</comment>
<sequence>MACRKLGIDPDDGRPKHRREDGALAEALQSWIIDPAKPYGTDQLNVGRVLELIRMDQKPGLRLHDEVRSHLPLYRRIDLPFSPRSSGATPPKLNEGEGGCDPGHPSLRYGGLRSGRPYRRVFRKPDADKALVIALPQAVLRGRPPFLPFARDAAAFAAERVRPACAAI</sequence>
<accession>A0A916ZM47</accession>
<name>A0A916ZM47_9HYPH</name>
<evidence type="ECO:0000313" key="2">
    <source>
        <dbReference type="EMBL" id="GGE02666.1"/>
    </source>
</evidence>
<proteinExistence type="predicted"/>
<evidence type="ECO:0000256" key="1">
    <source>
        <dbReference type="SAM" id="MobiDB-lite"/>
    </source>
</evidence>
<reference evidence="2" key="1">
    <citation type="journal article" date="2014" name="Int. J. Syst. Evol. Microbiol.">
        <title>Complete genome sequence of Corynebacterium casei LMG S-19264T (=DSM 44701T), isolated from a smear-ripened cheese.</title>
        <authorList>
            <consortium name="US DOE Joint Genome Institute (JGI-PGF)"/>
            <person name="Walter F."/>
            <person name="Albersmeier A."/>
            <person name="Kalinowski J."/>
            <person name="Ruckert C."/>
        </authorList>
    </citation>
    <scope>NUCLEOTIDE SEQUENCE</scope>
    <source>
        <strain evidence="2">CGMCC 1.15367</strain>
    </source>
</reference>
<organism evidence="2 3">
    <name type="scientific">Aureimonas endophytica</name>
    <dbReference type="NCBI Taxonomy" id="2027858"/>
    <lineage>
        <taxon>Bacteria</taxon>
        <taxon>Pseudomonadati</taxon>
        <taxon>Pseudomonadota</taxon>
        <taxon>Alphaproteobacteria</taxon>
        <taxon>Hyphomicrobiales</taxon>
        <taxon>Aurantimonadaceae</taxon>
        <taxon>Aureimonas</taxon>
    </lineage>
</organism>
<dbReference type="EMBL" id="BMIQ01000003">
    <property type="protein sequence ID" value="GGE02666.1"/>
    <property type="molecule type" value="Genomic_DNA"/>
</dbReference>